<accession>A0ACB1AJP8</accession>
<dbReference type="Proteomes" id="UP001497535">
    <property type="component" value="Unassembled WGS sequence"/>
</dbReference>
<protein>
    <submittedName>
        <fullName evidence="1">Uncharacterized protein</fullName>
    </submittedName>
</protein>
<evidence type="ECO:0000313" key="2">
    <source>
        <dbReference type="Proteomes" id="UP001497535"/>
    </source>
</evidence>
<organism evidence="1 2">
    <name type="scientific">Meloidogyne enterolobii</name>
    <name type="common">Root-knot nematode worm</name>
    <name type="synonym">Meloidogyne mayaguensis</name>
    <dbReference type="NCBI Taxonomy" id="390850"/>
    <lineage>
        <taxon>Eukaryota</taxon>
        <taxon>Metazoa</taxon>
        <taxon>Ecdysozoa</taxon>
        <taxon>Nematoda</taxon>
        <taxon>Chromadorea</taxon>
        <taxon>Rhabditida</taxon>
        <taxon>Tylenchina</taxon>
        <taxon>Tylenchomorpha</taxon>
        <taxon>Tylenchoidea</taxon>
        <taxon>Meloidogynidae</taxon>
        <taxon>Meloidogyninae</taxon>
        <taxon>Meloidogyne</taxon>
    </lineage>
</organism>
<evidence type="ECO:0000313" key="1">
    <source>
        <dbReference type="EMBL" id="CAK5091759.1"/>
    </source>
</evidence>
<sequence>MNTIVCRVKWPVTNLIRIWSELDKYYAESPPVLVSSKRFGNPNFTKVEWELCVEMKPYTSTFAIYLRQLGPNSINGLVNTQYEIFVVEDNIKRVLSRSTNKFENQEKLGYANVYKIRGKILRHDLSIQCKVSVDWYDAIDNLKFTYRNMLEEELFSDCVIKVLEI</sequence>
<keyword evidence="2" id="KW-1185">Reference proteome</keyword>
<proteinExistence type="predicted"/>
<comment type="caution">
    <text evidence="1">The sequence shown here is derived from an EMBL/GenBank/DDBJ whole genome shotgun (WGS) entry which is preliminary data.</text>
</comment>
<gene>
    <name evidence="1" type="ORF">MENTE1834_LOCUS39621</name>
</gene>
<reference evidence="1" key="1">
    <citation type="submission" date="2023-11" db="EMBL/GenBank/DDBJ databases">
        <authorList>
            <person name="Poullet M."/>
        </authorList>
    </citation>
    <scope>NUCLEOTIDE SEQUENCE</scope>
    <source>
        <strain evidence="1">E1834</strain>
    </source>
</reference>
<dbReference type="EMBL" id="CAVMJV010000090">
    <property type="protein sequence ID" value="CAK5091759.1"/>
    <property type="molecule type" value="Genomic_DNA"/>
</dbReference>
<name>A0ACB1AJP8_MELEN</name>